<gene>
    <name evidence="5" type="ORF">VE01_00193</name>
</gene>
<dbReference type="SMART" id="SM00066">
    <property type="entry name" value="GAL4"/>
    <property type="match status" value="1"/>
</dbReference>
<keyword evidence="2" id="KW-0539">Nucleus</keyword>
<dbReference type="GO" id="GO:0006351">
    <property type="term" value="P:DNA-templated transcription"/>
    <property type="evidence" value="ECO:0007669"/>
    <property type="project" value="InterPro"/>
</dbReference>
<keyword evidence="6" id="KW-1185">Reference proteome</keyword>
<dbReference type="PANTHER" id="PTHR46910:SF1">
    <property type="entry name" value="MISCELLANEOUS ZN(II)2CYS6 TRANSCRIPTION FACTOR (EUROFUNG)-RELATED"/>
    <property type="match status" value="1"/>
</dbReference>
<protein>
    <recommendedName>
        <fullName evidence="4">Zn(2)-C6 fungal-type domain-containing protein</fullName>
    </recommendedName>
</protein>
<dbReference type="Pfam" id="PF04082">
    <property type="entry name" value="Fungal_trans"/>
    <property type="match status" value="1"/>
</dbReference>
<dbReference type="GO" id="GO:0003677">
    <property type="term" value="F:DNA binding"/>
    <property type="evidence" value="ECO:0007669"/>
    <property type="project" value="InterPro"/>
</dbReference>
<dbReference type="Gene3D" id="4.10.240.10">
    <property type="entry name" value="Zn(2)-C6 fungal-type DNA-binding domain"/>
    <property type="match status" value="1"/>
</dbReference>
<dbReference type="OrthoDB" id="2283488at2759"/>
<dbReference type="RefSeq" id="XP_018135177.1">
    <property type="nucleotide sequence ID" value="XM_018269725.2"/>
</dbReference>
<sequence length="627" mass="69160">MERSSESTPRKLSKLACTRCRLRKVKCDYRQLDTDTNSITAAIPTGTCSNCLAAGIECAGSSQPRRRGPKPRSRARENPYYNADAAPNSPTTPGLDDHDYGESQAIEEDNDNRHTLPATHLSPIAQGPASSPHSWVDGTVSSSRTAVLGAHVQSPLSQVALPASLPPLYDVYQDLVITLSRVLPSYSFETIAKKCVDLFFEYLFSLIPIVDERNLRNDLHIVCATYGAVDVSSPVSSWSTAGAYESNHVSTATFRDFTTLAIKLALVTATCAEAAFMIPSQLFPEGPLISSAFLLVSRKALHFYLESDLDHPSATSLATRYFHSNCLHADGKSRVSWHIFGEAARLAQTMQLHSEASYQTLDPTEAELRRRCFWILYIGDKSAAILNGLPIALHHLNFVSEVTVAYPTEVDNPVFDPQAEDSEPRSVLTGFNFNLRLWAAASALLLEVRMRVQPRNGAIIGVDDRATISRLYIDFMTILDALPAWLSLEPSASEEAGRCPKEFCIQRVNLRISFHCLRMVVLQKLEVAGLGMEASTALALALRETEIARDMVRVVRQAPFWALQVNGESCVEKIRLIGATLLEAMHMHKESPLATRARAEFLVLLDVLARLDSRASDALRDGSWSQE</sequence>
<dbReference type="Pfam" id="PF00172">
    <property type="entry name" value="Zn_clus"/>
    <property type="match status" value="1"/>
</dbReference>
<dbReference type="GeneID" id="28833579"/>
<dbReference type="CDD" id="cd00067">
    <property type="entry name" value="GAL4"/>
    <property type="match status" value="1"/>
</dbReference>
<evidence type="ECO:0000256" key="3">
    <source>
        <dbReference type="SAM" id="MobiDB-lite"/>
    </source>
</evidence>
<evidence type="ECO:0000313" key="5">
    <source>
        <dbReference type="EMBL" id="OBU01445.1"/>
    </source>
</evidence>
<dbReference type="GO" id="GO:0008270">
    <property type="term" value="F:zinc ion binding"/>
    <property type="evidence" value="ECO:0007669"/>
    <property type="project" value="InterPro"/>
</dbReference>
<keyword evidence="1" id="KW-0479">Metal-binding</keyword>
<reference evidence="5 6" key="1">
    <citation type="submission" date="2016-03" db="EMBL/GenBank/DDBJ databases">
        <title>Comparative genomics of Pseudogymnoascus destructans, the fungus causing white-nose syndrome of bats.</title>
        <authorList>
            <person name="Palmer J.M."/>
            <person name="Drees K.P."/>
            <person name="Foster J.T."/>
            <person name="Lindner D.L."/>
        </authorList>
    </citation>
    <scope>NUCLEOTIDE SEQUENCE [LARGE SCALE GENOMIC DNA]</scope>
    <source>
        <strain evidence="5 6">UAMH 10579</strain>
    </source>
</reference>
<dbReference type="AlphaFoldDB" id="A0A2P2SXB6"/>
<evidence type="ECO:0000313" key="6">
    <source>
        <dbReference type="Proteomes" id="UP000091956"/>
    </source>
</evidence>
<dbReference type="InterPro" id="IPR007219">
    <property type="entry name" value="XnlR_reg_dom"/>
</dbReference>
<dbReference type="InterPro" id="IPR001138">
    <property type="entry name" value="Zn2Cys6_DnaBD"/>
</dbReference>
<feature type="compositionally biased region" description="Basic residues" evidence="3">
    <location>
        <begin position="64"/>
        <end position="73"/>
    </location>
</feature>
<dbReference type="InterPro" id="IPR050987">
    <property type="entry name" value="AtrR-like"/>
</dbReference>
<feature type="domain" description="Zn(2)-C6 fungal-type" evidence="4">
    <location>
        <begin position="16"/>
        <end position="58"/>
    </location>
</feature>
<organism evidence="5 6">
    <name type="scientific">Pseudogymnoascus verrucosus</name>
    <dbReference type="NCBI Taxonomy" id="342668"/>
    <lineage>
        <taxon>Eukaryota</taxon>
        <taxon>Fungi</taxon>
        <taxon>Dikarya</taxon>
        <taxon>Ascomycota</taxon>
        <taxon>Pezizomycotina</taxon>
        <taxon>Leotiomycetes</taxon>
        <taxon>Thelebolales</taxon>
        <taxon>Thelebolaceae</taxon>
        <taxon>Pseudogymnoascus</taxon>
    </lineage>
</organism>
<evidence type="ECO:0000259" key="4">
    <source>
        <dbReference type="PROSITE" id="PS50048"/>
    </source>
</evidence>
<accession>A0A2P2SXB6</accession>
<dbReference type="PANTHER" id="PTHR46910">
    <property type="entry name" value="TRANSCRIPTION FACTOR PDR1"/>
    <property type="match status" value="1"/>
</dbReference>
<dbReference type="Proteomes" id="UP000091956">
    <property type="component" value="Unassembled WGS sequence"/>
</dbReference>
<dbReference type="CDD" id="cd12148">
    <property type="entry name" value="fungal_TF_MHR"/>
    <property type="match status" value="1"/>
</dbReference>
<dbReference type="PROSITE" id="PS50048">
    <property type="entry name" value="ZN2_CY6_FUNGAL_2"/>
    <property type="match status" value="1"/>
</dbReference>
<evidence type="ECO:0000256" key="1">
    <source>
        <dbReference type="ARBA" id="ARBA00022723"/>
    </source>
</evidence>
<dbReference type="EMBL" id="KV460206">
    <property type="protein sequence ID" value="OBU01445.1"/>
    <property type="molecule type" value="Genomic_DNA"/>
</dbReference>
<proteinExistence type="predicted"/>
<reference evidence="6" key="2">
    <citation type="journal article" date="2018" name="Nat. Commun.">
        <title>Extreme sensitivity to ultraviolet light in the fungal pathogen causing white-nose syndrome of bats.</title>
        <authorList>
            <person name="Palmer J.M."/>
            <person name="Drees K.P."/>
            <person name="Foster J.T."/>
            <person name="Lindner D.L."/>
        </authorList>
    </citation>
    <scope>NUCLEOTIDE SEQUENCE [LARGE SCALE GENOMIC DNA]</scope>
    <source>
        <strain evidence="6">UAMH 10579</strain>
    </source>
</reference>
<dbReference type="GO" id="GO:0000981">
    <property type="term" value="F:DNA-binding transcription factor activity, RNA polymerase II-specific"/>
    <property type="evidence" value="ECO:0007669"/>
    <property type="project" value="InterPro"/>
</dbReference>
<dbReference type="SUPFAM" id="SSF57701">
    <property type="entry name" value="Zn2/Cys6 DNA-binding domain"/>
    <property type="match status" value="1"/>
</dbReference>
<dbReference type="STRING" id="342668.A0A2P2SXB6"/>
<evidence type="ECO:0000256" key="2">
    <source>
        <dbReference type="ARBA" id="ARBA00023242"/>
    </source>
</evidence>
<feature type="region of interest" description="Disordered" evidence="3">
    <location>
        <begin position="60"/>
        <end position="136"/>
    </location>
</feature>
<dbReference type="SMART" id="SM00906">
    <property type="entry name" value="Fungal_trans"/>
    <property type="match status" value="1"/>
</dbReference>
<dbReference type="InterPro" id="IPR036864">
    <property type="entry name" value="Zn2-C6_fun-type_DNA-bd_sf"/>
</dbReference>
<name>A0A2P2SXB6_9PEZI</name>